<evidence type="ECO:0000256" key="3">
    <source>
        <dbReference type="SAM" id="Phobius"/>
    </source>
</evidence>
<dbReference type="GO" id="GO:0016705">
    <property type="term" value="F:oxidoreductase activity, acting on paired donors, with incorporation or reduction of molecular oxygen"/>
    <property type="evidence" value="ECO:0007669"/>
    <property type="project" value="InterPro"/>
</dbReference>
<dbReference type="GO" id="GO:0004497">
    <property type="term" value="F:monooxygenase activity"/>
    <property type="evidence" value="ECO:0007669"/>
    <property type="project" value="InterPro"/>
</dbReference>
<accession>A0A6H0Y434</accession>
<keyword evidence="2" id="KW-0408">Iron</keyword>
<feature type="transmembrane region" description="Helical" evidence="3">
    <location>
        <begin position="98"/>
        <end position="119"/>
    </location>
</feature>
<sequence length="596" mass="67026">MSTSSSDSTTQVHAYIEMTSIFALPPHITPRNIFFNQYPTNTSALQTAGILTPSVNVAMEISRIVLLFLFKVAIGALPLAYAQLYFLPESTPSYIREFRWPISYGIALVVYLIDQLVIYPRFRDPYRHLPSAKEHTPGEIIFESPRGKTPLKWMRKYPDADLLRVDGAVGGPTLIPASADALRDLLNTNSYDFEKSWGVRAFLSRALGFGLILSEGAEHKRQRKALTPAFNIRKIRELYGLMWEKTNVLLTELGKQAPGTVDVTDWASRLTLDIIGPTAIGKDFNSLQTEGHPVAKAFEELLEPRLDALILLGAHWVIPEYILRRVPVKVNWDIDRITTFLRKECRQFVVDKHKELLDGKKIADTDILGAIMQTGDFTDDLLVDEMLTFLAAGHETTANALTWVCYLCAHNPHVQEKLRAEIRATIPSASSPITYDILENMPYLNGVCEETLRLYPTVPVTIRESIKDTHVAGVPIFRGTEFILIPFAINRHPRFWGEDADKIVPERWIDTDKDGRQRPNKNGGTSTNFSEITFLHGPRACIGRDFAKAELRCAVAGVLGRFEIKPDTMKEPTITGVITMRAVGGIHLKFKELDGW</sequence>
<dbReference type="Gene3D" id="1.10.630.10">
    <property type="entry name" value="Cytochrome P450"/>
    <property type="match status" value="1"/>
</dbReference>
<evidence type="ECO:0000313" key="5">
    <source>
        <dbReference type="Proteomes" id="UP000503462"/>
    </source>
</evidence>
<keyword evidence="3" id="KW-1133">Transmembrane helix</keyword>
<keyword evidence="3" id="KW-0812">Transmembrane</keyword>
<evidence type="ECO:0000256" key="2">
    <source>
        <dbReference type="PIRSR" id="PIRSR602401-1"/>
    </source>
</evidence>
<evidence type="ECO:0000256" key="1">
    <source>
        <dbReference type="ARBA" id="ARBA00010617"/>
    </source>
</evidence>
<dbReference type="InterPro" id="IPR002401">
    <property type="entry name" value="Cyt_P450_E_grp-I"/>
</dbReference>
<gene>
    <name evidence="4" type="ORF">AMS68_007198</name>
</gene>
<protein>
    <recommendedName>
        <fullName evidence="6">Cytochrome P450 monooxygenase</fullName>
    </recommendedName>
</protein>
<keyword evidence="2" id="KW-0479">Metal-binding</keyword>
<dbReference type="PRINTS" id="PR00385">
    <property type="entry name" value="P450"/>
</dbReference>
<dbReference type="CDD" id="cd11069">
    <property type="entry name" value="CYP_FUM15-like"/>
    <property type="match status" value="1"/>
</dbReference>
<dbReference type="GO" id="GO:0005506">
    <property type="term" value="F:iron ion binding"/>
    <property type="evidence" value="ECO:0007669"/>
    <property type="project" value="InterPro"/>
</dbReference>
<comment type="cofactor">
    <cofactor evidence="2">
        <name>heme</name>
        <dbReference type="ChEBI" id="CHEBI:30413"/>
    </cofactor>
</comment>
<dbReference type="InterPro" id="IPR036396">
    <property type="entry name" value="Cyt_P450_sf"/>
</dbReference>
<organism evidence="4 5">
    <name type="scientific">Peltaster fructicola</name>
    <dbReference type="NCBI Taxonomy" id="286661"/>
    <lineage>
        <taxon>Eukaryota</taxon>
        <taxon>Fungi</taxon>
        <taxon>Dikarya</taxon>
        <taxon>Ascomycota</taxon>
        <taxon>Pezizomycotina</taxon>
        <taxon>Dothideomycetes</taxon>
        <taxon>Dothideomycetes incertae sedis</taxon>
        <taxon>Peltaster</taxon>
    </lineage>
</organism>
<dbReference type="AlphaFoldDB" id="A0A6H0Y434"/>
<feature type="binding site" description="axial binding residue" evidence="2">
    <location>
        <position position="541"/>
    </location>
    <ligand>
        <name>heme</name>
        <dbReference type="ChEBI" id="CHEBI:30413"/>
    </ligand>
    <ligandPart>
        <name>Fe</name>
        <dbReference type="ChEBI" id="CHEBI:18248"/>
    </ligandPart>
</feature>
<dbReference type="OrthoDB" id="1470350at2759"/>
<evidence type="ECO:0008006" key="6">
    <source>
        <dbReference type="Google" id="ProtNLM"/>
    </source>
</evidence>
<dbReference type="InterPro" id="IPR001128">
    <property type="entry name" value="Cyt_P450"/>
</dbReference>
<dbReference type="SUPFAM" id="SSF48264">
    <property type="entry name" value="Cytochrome P450"/>
    <property type="match status" value="1"/>
</dbReference>
<keyword evidence="2" id="KW-0349">Heme</keyword>
<dbReference type="InterPro" id="IPR050121">
    <property type="entry name" value="Cytochrome_P450_monoxygenase"/>
</dbReference>
<keyword evidence="5" id="KW-1185">Reference proteome</keyword>
<keyword evidence="3" id="KW-0472">Membrane</keyword>
<dbReference type="Proteomes" id="UP000503462">
    <property type="component" value="Chromosome 5"/>
</dbReference>
<proteinExistence type="inferred from homology"/>
<comment type="similarity">
    <text evidence="1">Belongs to the cytochrome P450 family.</text>
</comment>
<reference evidence="4 5" key="1">
    <citation type="journal article" date="2016" name="Sci. Rep.">
        <title>Peltaster fructicola genome reveals evolution from an invasive phytopathogen to an ectophytic parasite.</title>
        <authorList>
            <person name="Xu C."/>
            <person name="Chen H."/>
            <person name="Gleason M.L."/>
            <person name="Xu J.R."/>
            <person name="Liu H."/>
            <person name="Zhang R."/>
            <person name="Sun G."/>
        </authorList>
    </citation>
    <scope>NUCLEOTIDE SEQUENCE [LARGE SCALE GENOMIC DNA]</scope>
    <source>
        <strain evidence="4 5">LNHT1506</strain>
    </source>
</reference>
<dbReference type="GO" id="GO:0020037">
    <property type="term" value="F:heme binding"/>
    <property type="evidence" value="ECO:0007669"/>
    <property type="project" value="InterPro"/>
</dbReference>
<name>A0A6H0Y434_9PEZI</name>
<dbReference type="EMBL" id="CP051143">
    <property type="protein sequence ID" value="QIX01681.1"/>
    <property type="molecule type" value="Genomic_DNA"/>
</dbReference>
<dbReference type="PANTHER" id="PTHR24305">
    <property type="entry name" value="CYTOCHROME P450"/>
    <property type="match status" value="1"/>
</dbReference>
<dbReference type="PANTHER" id="PTHR24305:SF166">
    <property type="entry name" value="CYTOCHROME P450 12A4, MITOCHONDRIAL-RELATED"/>
    <property type="match status" value="1"/>
</dbReference>
<evidence type="ECO:0000313" key="4">
    <source>
        <dbReference type="EMBL" id="QIX01681.1"/>
    </source>
</evidence>
<dbReference type="Pfam" id="PF00067">
    <property type="entry name" value="p450"/>
    <property type="match status" value="1"/>
</dbReference>
<dbReference type="PRINTS" id="PR00463">
    <property type="entry name" value="EP450I"/>
</dbReference>
<feature type="transmembrane region" description="Helical" evidence="3">
    <location>
        <begin position="64"/>
        <end position="86"/>
    </location>
</feature>